<accession>A0A9N8D092</accession>
<evidence type="ECO:0000256" key="1">
    <source>
        <dbReference type="SAM" id="MobiDB-lite"/>
    </source>
</evidence>
<dbReference type="AlphaFoldDB" id="A0A9N8D092"/>
<comment type="caution">
    <text evidence="2">The sequence shown here is derived from an EMBL/GenBank/DDBJ whole genome shotgun (WGS) entry which is preliminary data.</text>
</comment>
<proteinExistence type="predicted"/>
<evidence type="ECO:0000313" key="3">
    <source>
        <dbReference type="Proteomes" id="UP000834611"/>
    </source>
</evidence>
<reference evidence="2" key="1">
    <citation type="submission" date="2020-05" db="EMBL/GenBank/DDBJ databases">
        <authorList>
            <person name="Delgado-Blas J."/>
        </authorList>
    </citation>
    <scope>NUCLEOTIDE SEQUENCE</scope>
    <source>
        <strain evidence="2">BB1453</strain>
    </source>
</reference>
<gene>
    <name evidence="2" type="ORF">GHA_01183</name>
</gene>
<name>A0A9N8D092_PRORE</name>
<feature type="compositionally biased region" description="Basic and acidic residues" evidence="1">
    <location>
        <begin position="56"/>
        <end position="71"/>
    </location>
</feature>
<protein>
    <submittedName>
        <fullName evidence="2">Uncharacterized protein</fullName>
    </submittedName>
</protein>
<feature type="region of interest" description="Disordered" evidence="1">
    <location>
        <begin position="47"/>
        <end position="71"/>
    </location>
</feature>
<dbReference type="RefSeq" id="WP_239407180.1">
    <property type="nucleotide sequence ID" value="NZ_CAHPRV010000001.1"/>
</dbReference>
<evidence type="ECO:0000313" key="2">
    <source>
        <dbReference type="EMBL" id="CAB5679232.1"/>
    </source>
</evidence>
<feature type="region of interest" description="Disordered" evidence="1">
    <location>
        <begin position="1"/>
        <end position="22"/>
    </location>
</feature>
<dbReference type="EMBL" id="CAHPSF010000002">
    <property type="protein sequence ID" value="CAB5679232.1"/>
    <property type="molecule type" value="Genomic_DNA"/>
</dbReference>
<dbReference type="Proteomes" id="UP000834611">
    <property type="component" value="Unassembled WGS sequence"/>
</dbReference>
<sequence length="71" mass="8325">MSKQIKDKVRKTIRRTDEQKQSLEKGSRILAAEMAKQRDFTKPIMTKEQSKSFSDAIHKDMNSNDNHEFVL</sequence>
<organism evidence="2 3">
    <name type="scientific">Providencia rettgeri</name>
    <dbReference type="NCBI Taxonomy" id="587"/>
    <lineage>
        <taxon>Bacteria</taxon>
        <taxon>Pseudomonadati</taxon>
        <taxon>Pseudomonadota</taxon>
        <taxon>Gammaproteobacteria</taxon>
        <taxon>Enterobacterales</taxon>
        <taxon>Morganellaceae</taxon>
        <taxon>Providencia</taxon>
    </lineage>
</organism>